<feature type="coiled-coil region" evidence="1">
    <location>
        <begin position="399"/>
        <end position="433"/>
    </location>
</feature>
<proteinExistence type="predicted"/>
<dbReference type="Proteomes" id="UP000494040">
    <property type="component" value="Unassembled WGS sequence"/>
</dbReference>
<dbReference type="EnsemblMetazoa" id="XM_014386283.2">
    <property type="protein sequence ID" value="XP_014241769.1"/>
    <property type="gene ID" value="LOC106662290"/>
</dbReference>
<dbReference type="OMA" id="CESKSRA"/>
<reference evidence="3" key="1">
    <citation type="submission" date="2022-01" db="UniProtKB">
        <authorList>
            <consortium name="EnsemblMetazoa"/>
        </authorList>
    </citation>
    <scope>IDENTIFICATION</scope>
</reference>
<feature type="compositionally biased region" description="Basic and acidic residues" evidence="2">
    <location>
        <begin position="211"/>
        <end position="220"/>
    </location>
</feature>
<dbReference type="GeneID" id="106662290"/>
<name>A0A8I6RC10_CIMLE</name>
<dbReference type="OrthoDB" id="200110at2759"/>
<protein>
    <submittedName>
        <fullName evidence="3">Uncharacterized protein</fullName>
    </submittedName>
</protein>
<evidence type="ECO:0000256" key="1">
    <source>
        <dbReference type="SAM" id="Coils"/>
    </source>
</evidence>
<accession>A0A8I6RC10</accession>
<dbReference type="InterPro" id="IPR029090">
    <property type="entry name" value="DUF4659"/>
</dbReference>
<sequence>MSLPNLNLLNFELPPSKHCKYVLTSPRSLKACRKAGIKPVDLLYKSLKDVEKELENKEEVQEKYNLHEKERQRKLGICRRIRNELLIKGYNSKRPSTKDGCTSGKNSPKLQKELPQLPCTDCLKKSPECQENFKNAQKALCVEINKHKVNNIEKFNNEKDSIIEVTRPTAEKVSKKQNEYLPKFKKQKSQTRSHTAQDFHDSELISCNGENEEKQSEKSYENLVKSSLEKLNLNSNLSSKEQMNYSADYLPNITKKNEIVFEDINNNHDVKLTDKPSSRPGSSRKKSKEKKRARTSEHRKHLDNIKLQYSDPEYCLYKYKQVIENSIDREIKEQDVKRVQRQIEEGMERWQDRILLLQWLDSERAQEQVAKGIEVKVERLQQKQRNKEILHTMNINKVKQEEDLKAELLRREIENKNKKIQVLHQEKERVICESKSRAHTVSEIKEQIRNIMTPETFDKKISKYGFAKKVLTPPGMCPRIMQRSHIRLG</sequence>
<dbReference type="KEGG" id="clec:106662290"/>
<dbReference type="PANTHER" id="PTHR33663">
    <property type="entry name" value="COILED-COIL DOMAIN-CONTAINING PROTEIN 177"/>
    <property type="match status" value="1"/>
</dbReference>
<feature type="compositionally biased region" description="Basic residues" evidence="2">
    <location>
        <begin position="282"/>
        <end position="293"/>
    </location>
</feature>
<evidence type="ECO:0000256" key="2">
    <source>
        <dbReference type="SAM" id="MobiDB-lite"/>
    </source>
</evidence>
<evidence type="ECO:0000313" key="4">
    <source>
        <dbReference type="Proteomes" id="UP000494040"/>
    </source>
</evidence>
<keyword evidence="1" id="KW-0175">Coiled coil</keyword>
<feature type="region of interest" description="Disordered" evidence="2">
    <location>
        <begin position="269"/>
        <end position="301"/>
    </location>
</feature>
<feature type="coiled-coil region" evidence="1">
    <location>
        <begin position="40"/>
        <end position="70"/>
    </location>
</feature>
<organism evidence="3 4">
    <name type="scientific">Cimex lectularius</name>
    <name type="common">Bed bug</name>
    <name type="synonym">Acanthia lectularia</name>
    <dbReference type="NCBI Taxonomy" id="79782"/>
    <lineage>
        <taxon>Eukaryota</taxon>
        <taxon>Metazoa</taxon>
        <taxon>Ecdysozoa</taxon>
        <taxon>Arthropoda</taxon>
        <taxon>Hexapoda</taxon>
        <taxon>Insecta</taxon>
        <taxon>Pterygota</taxon>
        <taxon>Neoptera</taxon>
        <taxon>Paraneoptera</taxon>
        <taxon>Hemiptera</taxon>
        <taxon>Heteroptera</taxon>
        <taxon>Panheteroptera</taxon>
        <taxon>Cimicomorpha</taxon>
        <taxon>Cimicidae</taxon>
        <taxon>Cimex</taxon>
    </lineage>
</organism>
<dbReference type="PANTHER" id="PTHR33663:SF2">
    <property type="entry name" value="COILED-COIL DOMAIN-CONTAINING PROTEIN 177"/>
    <property type="match status" value="1"/>
</dbReference>
<dbReference type="RefSeq" id="XP_014241769.1">
    <property type="nucleotide sequence ID" value="XM_014386283.2"/>
</dbReference>
<keyword evidence="4" id="KW-1185">Reference proteome</keyword>
<dbReference type="AlphaFoldDB" id="A0A8I6RC10"/>
<evidence type="ECO:0000313" key="3">
    <source>
        <dbReference type="EnsemblMetazoa" id="XP_014241769.1"/>
    </source>
</evidence>
<feature type="region of interest" description="Disordered" evidence="2">
    <location>
        <begin position="183"/>
        <end position="221"/>
    </location>
</feature>